<evidence type="ECO:0008006" key="4">
    <source>
        <dbReference type="Google" id="ProtNLM"/>
    </source>
</evidence>
<gene>
    <name evidence="2" type="ORF">C8N35_11015</name>
</gene>
<keyword evidence="1" id="KW-0472">Membrane</keyword>
<proteinExistence type="predicted"/>
<accession>A0A2T5V1C7</accession>
<evidence type="ECO:0000313" key="3">
    <source>
        <dbReference type="Proteomes" id="UP000244081"/>
    </source>
</evidence>
<reference evidence="2 3" key="1">
    <citation type="submission" date="2018-04" db="EMBL/GenBank/DDBJ databases">
        <title>Genomic Encyclopedia of Archaeal and Bacterial Type Strains, Phase II (KMG-II): from individual species to whole genera.</title>
        <authorList>
            <person name="Goeker M."/>
        </authorList>
    </citation>
    <scope>NUCLEOTIDE SEQUENCE [LARGE SCALE GENOMIC DNA]</scope>
    <source>
        <strain evidence="2 3">DSM 23382</strain>
    </source>
</reference>
<comment type="caution">
    <text evidence="2">The sequence shown here is derived from an EMBL/GenBank/DDBJ whole genome shotgun (WGS) entry which is preliminary data.</text>
</comment>
<name>A0A2T5V1C7_9HYPH</name>
<organism evidence="2 3">
    <name type="scientific">Breoghania corrubedonensis</name>
    <dbReference type="NCBI Taxonomy" id="665038"/>
    <lineage>
        <taxon>Bacteria</taxon>
        <taxon>Pseudomonadati</taxon>
        <taxon>Pseudomonadota</taxon>
        <taxon>Alphaproteobacteria</taxon>
        <taxon>Hyphomicrobiales</taxon>
        <taxon>Stappiaceae</taxon>
        <taxon>Breoghania</taxon>
    </lineage>
</organism>
<dbReference type="Proteomes" id="UP000244081">
    <property type="component" value="Unassembled WGS sequence"/>
</dbReference>
<dbReference type="OrthoDB" id="7679489at2"/>
<evidence type="ECO:0000256" key="1">
    <source>
        <dbReference type="SAM" id="Phobius"/>
    </source>
</evidence>
<keyword evidence="1" id="KW-0812">Transmembrane</keyword>
<dbReference type="EMBL" id="QAYG01000010">
    <property type="protein sequence ID" value="PTW57536.1"/>
    <property type="molecule type" value="Genomic_DNA"/>
</dbReference>
<dbReference type="RefSeq" id="WP_107991561.1">
    <property type="nucleotide sequence ID" value="NZ_QAYG01000010.1"/>
</dbReference>
<keyword evidence="3" id="KW-1185">Reference proteome</keyword>
<sequence length="72" mass="7541">MWKLAAIIFIIAAPTLAGIGMLVPLTVFGVGQIDANAMLIAMAVGAVIALPVSIWIAKRINDLIKPHQGHLA</sequence>
<evidence type="ECO:0000313" key="2">
    <source>
        <dbReference type="EMBL" id="PTW57536.1"/>
    </source>
</evidence>
<feature type="transmembrane region" description="Helical" evidence="1">
    <location>
        <begin position="33"/>
        <end position="57"/>
    </location>
</feature>
<dbReference type="AlphaFoldDB" id="A0A2T5V1C7"/>
<protein>
    <recommendedName>
        <fullName evidence="4">CTP synthetase</fullName>
    </recommendedName>
</protein>
<keyword evidence="1" id="KW-1133">Transmembrane helix</keyword>